<dbReference type="Proteomes" id="UP000247569">
    <property type="component" value="Unassembled WGS sequence"/>
</dbReference>
<organism evidence="1 2">
    <name type="scientific">Nocardia tenerifensis</name>
    <dbReference type="NCBI Taxonomy" id="228006"/>
    <lineage>
        <taxon>Bacteria</taxon>
        <taxon>Bacillati</taxon>
        <taxon>Actinomycetota</taxon>
        <taxon>Actinomycetes</taxon>
        <taxon>Mycobacteriales</taxon>
        <taxon>Nocardiaceae</taxon>
        <taxon>Nocardia</taxon>
    </lineage>
</organism>
<accession>A0A318KQS5</accession>
<name>A0A318KQS5_9NOCA</name>
<protein>
    <submittedName>
        <fullName evidence="1">Uncharacterized protein</fullName>
    </submittedName>
</protein>
<evidence type="ECO:0000313" key="2">
    <source>
        <dbReference type="Proteomes" id="UP000247569"/>
    </source>
</evidence>
<reference evidence="1 2" key="1">
    <citation type="submission" date="2018-05" db="EMBL/GenBank/DDBJ databases">
        <title>Genomic Encyclopedia of Type Strains, Phase IV (KMG-IV): sequencing the most valuable type-strain genomes for metagenomic binning, comparative biology and taxonomic classification.</title>
        <authorList>
            <person name="Goeker M."/>
        </authorList>
    </citation>
    <scope>NUCLEOTIDE SEQUENCE [LARGE SCALE GENOMIC DNA]</scope>
    <source>
        <strain evidence="1 2">DSM 44704</strain>
    </source>
</reference>
<dbReference type="EMBL" id="QJKF01000004">
    <property type="protein sequence ID" value="PXX65287.1"/>
    <property type="molecule type" value="Genomic_DNA"/>
</dbReference>
<proteinExistence type="predicted"/>
<gene>
    <name evidence="1" type="ORF">DFR70_104350</name>
</gene>
<keyword evidence="2" id="KW-1185">Reference proteome</keyword>
<comment type="caution">
    <text evidence="1">The sequence shown here is derived from an EMBL/GenBank/DDBJ whole genome shotgun (WGS) entry which is preliminary data.</text>
</comment>
<dbReference type="RefSeq" id="WP_174412587.1">
    <property type="nucleotide sequence ID" value="NZ_QJKF01000004.1"/>
</dbReference>
<dbReference type="AlphaFoldDB" id="A0A318KQS5"/>
<sequence length="175" mass="18980">MAGDRRHLAARAEMREHRCGVHAAIFRSGLTKRLDRDRLAAGGATLPFMIAAVKGSVGGADAIAERGSTYSASEAPSYSSRKGWQVDWRMARPCAQDSRTPNAMSVPVSMRRRCRKPLGPRSGRVVAGSLRDLEKSRVLSAPGMQYETLATVAGMIPRTLAARPNRGLFTTRGRT</sequence>
<evidence type="ECO:0000313" key="1">
    <source>
        <dbReference type="EMBL" id="PXX65287.1"/>
    </source>
</evidence>